<keyword evidence="7" id="KW-0564">Palmitate</keyword>
<comment type="similarity">
    <text evidence="2 12">Belongs to the calycin superfamily. Lipocalin family.</text>
</comment>
<dbReference type="RefSeq" id="WP_106448257.1">
    <property type="nucleotide sequence ID" value="NZ_CP027669.1"/>
</dbReference>
<comment type="function">
    <text evidence="10 12">Involved in the storage or transport of lipids necessary for membrane maintenance under stressful conditions. Displays a binding preference for lysophospholipids.</text>
</comment>
<keyword evidence="6 12" id="KW-0472">Membrane</keyword>
<evidence type="ECO:0000256" key="1">
    <source>
        <dbReference type="ARBA" id="ARBA00004459"/>
    </source>
</evidence>
<protein>
    <recommendedName>
        <fullName evidence="11 12">Outer membrane lipoprotein Blc</fullName>
    </recommendedName>
</protein>
<keyword evidence="4" id="KW-0732">Signal</keyword>
<evidence type="ECO:0000256" key="4">
    <source>
        <dbReference type="ARBA" id="ARBA00022729"/>
    </source>
</evidence>
<organism evidence="14 15">
    <name type="scientific">Simplicispira suum</name>
    <dbReference type="NCBI Taxonomy" id="2109915"/>
    <lineage>
        <taxon>Bacteria</taxon>
        <taxon>Pseudomonadati</taxon>
        <taxon>Pseudomonadota</taxon>
        <taxon>Betaproteobacteria</taxon>
        <taxon>Burkholderiales</taxon>
        <taxon>Comamonadaceae</taxon>
        <taxon>Simplicispira</taxon>
    </lineage>
</organism>
<dbReference type="Gene3D" id="2.40.128.20">
    <property type="match status" value="1"/>
</dbReference>
<evidence type="ECO:0000313" key="15">
    <source>
        <dbReference type="Proteomes" id="UP000239326"/>
    </source>
</evidence>
<dbReference type="InterPro" id="IPR002446">
    <property type="entry name" value="Lipocalin_bac"/>
</dbReference>
<dbReference type="CDD" id="cd19438">
    <property type="entry name" value="lipocalin_Blc-like"/>
    <property type="match status" value="1"/>
</dbReference>
<dbReference type="PIRSF" id="PIRSF036893">
    <property type="entry name" value="Lipocalin_ApoD"/>
    <property type="match status" value="1"/>
</dbReference>
<evidence type="ECO:0000256" key="2">
    <source>
        <dbReference type="ARBA" id="ARBA00006889"/>
    </source>
</evidence>
<dbReference type="SUPFAM" id="SSF50814">
    <property type="entry name" value="Lipocalins"/>
    <property type="match status" value="1"/>
</dbReference>
<dbReference type="GO" id="GO:0006950">
    <property type="term" value="P:response to stress"/>
    <property type="evidence" value="ECO:0007669"/>
    <property type="project" value="UniProtKB-ARBA"/>
</dbReference>
<dbReference type="InterPro" id="IPR022271">
    <property type="entry name" value="Lipocalin_ApoD"/>
</dbReference>
<keyword evidence="15" id="KW-1185">Reference proteome</keyword>
<dbReference type="GO" id="GO:0009279">
    <property type="term" value="C:cell outer membrane"/>
    <property type="evidence" value="ECO:0007669"/>
    <property type="project" value="UniProtKB-SubCell"/>
</dbReference>
<evidence type="ECO:0000256" key="12">
    <source>
        <dbReference type="PIRNR" id="PIRNR036893"/>
    </source>
</evidence>
<dbReference type="PANTHER" id="PTHR10612:SF34">
    <property type="entry name" value="APOLIPOPROTEIN D"/>
    <property type="match status" value="1"/>
</dbReference>
<dbReference type="Proteomes" id="UP000239326">
    <property type="component" value="Chromosome"/>
</dbReference>
<dbReference type="InterPro" id="IPR012674">
    <property type="entry name" value="Calycin"/>
</dbReference>
<evidence type="ECO:0000259" key="13">
    <source>
        <dbReference type="Pfam" id="PF08212"/>
    </source>
</evidence>
<evidence type="ECO:0000256" key="10">
    <source>
        <dbReference type="ARBA" id="ARBA00057024"/>
    </source>
</evidence>
<name>A0A2S0N562_9BURK</name>
<dbReference type="InterPro" id="IPR047202">
    <property type="entry name" value="Lipocalin_Blc-like_dom"/>
</dbReference>
<keyword evidence="9 12" id="KW-0449">Lipoprotein</keyword>
<dbReference type="InterPro" id="IPR000566">
    <property type="entry name" value="Lipocln_cytosolic_FA-bd_dom"/>
</dbReference>
<proteinExistence type="inferred from homology"/>
<dbReference type="AlphaFoldDB" id="A0A2S0N562"/>
<sequence length="193" mass="21429">MPARRNAALPRHRGWPIALAGAAAIATLLTLSACAARPPAGVEPVGSFDVERYAGHWVELARIDHRFERGLIQTRAEYRRNADGTIKVINRGYDPKKKEWRESVGKARFVGEPTRAALKVSFFGPFWGGYNVVALDPNYQWAMVVGSDLDYFWILSRTPSLPPGVRNRLLAKARAMGVDVDKVLWVDQGKDGS</sequence>
<comment type="subcellular location">
    <subcellularLocation>
        <location evidence="1">Cell outer membrane</location>
        <topology evidence="1">Lipid-anchor</topology>
    </subcellularLocation>
</comment>
<dbReference type="PROSITE" id="PS51257">
    <property type="entry name" value="PROKAR_LIPOPROTEIN"/>
    <property type="match status" value="1"/>
</dbReference>
<dbReference type="FunFam" id="2.40.128.20:FF:000002">
    <property type="entry name" value="Outer membrane lipoprotein Blc"/>
    <property type="match status" value="1"/>
</dbReference>
<dbReference type="PANTHER" id="PTHR10612">
    <property type="entry name" value="APOLIPOPROTEIN D"/>
    <property type="match status" value="1"/>
</dbReference>
<evidence type="ECO:0000256" key="6">
    <source>
        <dbReference type="ARBA" id="ARBA00023136"/>
    </source>
</evidence>
<comment type="subunit">
    <text evidence="3 12">Homodimer.</text>
</comment>
<keyword evidence="5 12" id="KW-0446">Lipid-binding</keyword>
<evidence type="ECO:0000256" key="7">
    <source>
        <dbReference type="ARBA" id="ARBA00023139"/>
    </source>
</evidence>
<keyword evidence="8 12" id="KW-0998">Cell outer membrane</keyword>
<accession>A0A2S0N562</accession>
<dbReference type="PRINTS" id="PR01171">
    <property type="entry name" value="BCTLIPOCALIN"/>
</dbReference>
<evidence type="ECO:0000256" key="5">
    <source>
        <dbReference type="ARBA" id="ARBA00023121"/>
    </source>
</evidence>
<reference evidence="14 15" key="1">
    <citation type="submission" date="2018-03" db="EMBL/GenBank/DDBJ databases">
        <title>Genome sequencing of Simplicispira sp.</title>
        <authorList>
            <person name="Kim S.-J."/>
            <person name="Heo J."/>
            <person name="Kwon S.-W."/>
        </authorList>
    </citation>
    <scope>NUCLEOTIDE SEQUENCE [LARGE SCALE GENOMIC DNA]</scope>
    <source>
        <strain evidence="14 15">SC1-8</strain>
    </source>
</reference>
<dbReference type="OrthoDB" id="9793905at2"/>
<dbReference type="Pfam" id="PF08212">
    <property type="entry name" value="Lipocalin_2"/>
    <property type="match status" value="1"/>
</dbReference>
<evidence type="ECO:0000256" key="3">
    <source>
        <dbReference type="ARBA" id="ARBA00011738"/>
    </source>
</evidence>
<feature type="domain" description="Lipocalin/cytosolic fatty-acid binding" evidence="13">
    <location>
        <begin position="48"/>
        <end position="188"/>
    </location>
</feature>
<gene>
    <name evidence="14" type="ORF">C6571_14345</name>
</gene>
<evidence type="ECO:0000256" key="11">
    <source>
        <dbReference type="ARBA" id="ARBA00071217"/>
    </source>
</evidence>
<dbReference type="KEGG" id="simp:C6571_14345"/>
<evidence type="ECO:0000256" key="8">
    <source>
        <dbReference type="ARBA" id="ARBA00023237"/>
    </source>
</evidence>
<dbReference type="GO" id="GO:0008289">
    <property type="term" value="F:lipid binding"/>
    <property type="evidence" value="ECO:0007669"/>
    <property type="project" value="UniProtKB-UniRule"/>
</dbReference>
<evidence type="ECO:0000256" key="9">
    <source>
        <dbReference type="ARBA" id="ARBA00023288"/>
    </source>
</evidence>
<dbReference type="EMBL" id="CP027669">
    <property type="protein sequence ID" value="AVO43282.1"/>
    <property type="molecule type" value="Genomic_DNA"/>
</dbReference>
<evidence type="ECO:0000313" key="14">
    <source>
        <dbReference type="EMBL" id="AVO43282.1"/>
    </source>
</evidence>